<gene>
    <name evidence="1" type="ORF">SCA03_65650</name>
</gene>
<accession>A0A4Y3R8X1</accession>
<reference evidence="1 2" key="1">
    <citation type="submission" date="2019-06" db="EMBL/GenBank/DDBJ databases">
        <title>Whole genome shotgun sequence of Streptomyces cacaoi subsp. cacaoi NBRC 12748.</title>
        <authorList>
            <person name="Hosoyama A."/>
            <person name="Uohara A."/>
            <person name="Ohji S."/>
            <person name="Ichikawa N."/>
        </authorList>
    </citation>
    <scope>NUCLEOTIDE SEQUENCE [LARGE SCALE GENOMIC DNA]</scope>
    <source>
        <strain evidence="1 2">NBRC 12748</strain>
    </source>
</reference>
<evidence type="ECO:0000313" key="2">
    <source>
        <dbReference type="Proteomes" id="UP000319210"/>
    </source>
</evidence>
<dbReference type="Proteomes" id="UP000319210">
    <property type="component" value="Unassembled WGS sequence"/>
</dbReference>
<dbReference type="EMBL" id="BJMM01000076">
    <property type="protein sequence ID" value="GEB54014.1"/>
    <property type="molecule type" value="Genomic_DNA"/>
</dbReference>
<evidence type="ECO:0000313" key="1">
    <source>
        <dbReference type="EMBL" id="GEB54014.1"/>
    </source>
</evidence>
<dbReference type="AlphaFoldDB" id="A0A4Y3R8X1"/>
<organism evidence="1 2">
    <name type="scientific">Streptomyces cacaoi</name>
    <dbReference type="NCBI Taxonomy" id="1898"/>
    <lineage>
        <taxon>Bacteria</taxon>
        <taxon>Bacillati</taxon>
        <taxon>Actinomycetota</taxon>
        <taxon>Actinomycetes</taxon>
        <taxon>Kitasatosporales</taxon>
        <taxon>Streptomycetaceae</taxon>
        <taxon>Streptomyces</taxon>
    </lineage>
</organism>
<comment type="caution">
    <text evidence="1">The sequence shown here is derived from an EMBL/GenBank/DDBJ whole genome shotgun (WGS) entry which is preliminary data.</text>
</comment>
<keyword evidence="2" id="KW-1185">Reference proteome</keyword>
<proteinExistence type="predicted"/>
<protein>
    <submittedName>
        <fullName evidence="1">Uncharacterized protein</fullName>
    </submittedName>
</protein>
<sequence>MDGCEPACLAGLFEGAEPGKAPGLQARALRAVVQIQADGALAPRRSGRATSTFWFVNDRVTSVRYGPNLFADQPDRG</sequence>
<name>A0A4Y3R8X1_STRCI</name>